<name>A0ABW1VGL3_9MICO</name>
<keyword evidence="3" id="KW-1185">Reference proteome</keyword>
<comment type="caution">
    <text evidence="2">The sequence shown here is derived from an EMBL/GenBank/DDBJ whole genome shotgun (WGS) entry which is preliminary data.</text>
</comment>
<keyword evidence="1" id="KW-0812">Transmembrane</keyword>
<evidence type="ECO:0000313" key="2">
    <source>
        <dbReference type="EMBL" id="MFC6355639.1"/>
    </source>
</evidence>
<feature type="transmembrane region" description="Helical" evidence="1">
    <location>
        <begin position="119"/>
        <end position="145"/>
    </location>
</feature>
<dbReference type="EMBL" id="JBHSTP010000001">
    <property type="protein sequence ID" value="MFC6355639.1"/>
    <property type="molecule type" value="Genomic_DNA"/>
</dbReference>
<dbReference type="Proteomes" id="UP001596306">
    <property type="component" value="Unassembled WGS sequence"/>
</dbReference>
<organism evidence="2 3">
    <name type="scientific">Luethyella okanaganae</name>
    <dbReference type="NCBI Taxonomy" id="69372"/>
    <lineage>
        <taxon>Bacteria</taxon>
        <taxon>Bacillati</taxon>
        <taxon>Actinomycetota</taxon>
        <taxon>Actinomycetes</taxon>
        <taxon>Micrococcales</taxon>
        <taxon>Microbacteriaceae</taxon>
        <taxon>Luethyella</taxon>
    </lineage>
</organism>
<sequence length="241" mass="25599">MGGQSNDVESPEAAFAPSVEDQRLASGTVSAVRARWSGMIRLVGVGSLLVAVLIGAIAYGHLLRSGREDEHLLTLIVGEWFPTLFEIAITAIAIGITAIICGAIVSPPNPTRRGRRSRIAFASVLVALVAISLPATAIVSGFQLLNRASYTVLPGQSDGGCRIVVSEWSFLLAGGGSAGIVQPGSVMVQWTRDYTADDGQTPFSRGRYTLEWHDRTADLVLHGDGTDPVWWTTDGPLVCEQ</sequence>
<feature type="transmembrane region" description="Helical" evidence="1">
    <location>
        <begin position="42"/>
        <end position="63"/>
    </location>
</feature>
<feature type="transmembrane region" description="Helical" evidence="1">
    <location>
        <begin position="83"/>
        <end position="107"/>
    </location>
</feature>
<keyword evidence="1" id="KW-1133">Transmembrane helix</keyword>
<keyword evidence="1" id="KW-0472">Membrane</keyword>
<protein>
    <submittedName>
        <fullName evidence="2">Uncharacterized protein</fullName>
    </submittedName>
</protein>
<gene>
    <name evidence="2" type="ORF">ACFQB0_05915</name>
</gene>
<evidence type="ECO:0000256" key="1">
    <source>
        <dbReference type="SAM" id="Phobius"/>
    </source>
</evidence>
<accession>A0ABW1VGL3</accession>
<evidence type="ECO:0000313" key="3">
    <source>
        <dbReference type="Proteomes" id="UP001596306"/>
    </source>
</evidence>
<reference evidence="3" key="1">
    <citation type="journal article" date="2019" name="Int. J. Syst. Evol. Microbiol.">
        <title>The Global Catalogue of Microorganisms (GCM) 10K type strain sequencing project: providing services to taxonomists for standard genome sequencing and annotation.</title>
        <authorList>
            <consortium name="The Broad Institute Genomics Platform"/>
            <consortium name="The Broad Institute Genome Sequencing Center for Infectious Disease"/>
            <person name="Wu L."/>
            <person name="Ma J."/>
        </authorList>
    </citation>
    <scope>NUCLEOTIDE SEQUENCE [LARGE SCALE GENOMIC DNA]</scope>
    <source>
        <strain evidence="3">CCUG 43304</strain>
    </source>
</reference>
<dbReference type="RefSeq" id="WP_386728727.1">
    <property type="nucleotide sequence ID" value="NZ_JBHSTP010000001.1"/>
</dbReference>
<proteinExistence type="predicted"/>